<dbReference type="Proteomes" id="UP000468388">
    <property type="component" value="Unassembled WGS sequence"/>
</dbReference>
<evidence type="ECO:0000313" key="3">
    <source>
        <dbReference type="Proteomes" id="UP000468388"/>
    </source>
</evidence>
<organism evidence="2 3">
    <name type="scientific">Chitinophaga oryziterrae</name>
    <dbReference type="NCBI Taxonomy" id="1031224"/>
    <lineage>
        <taxon>Bacteria</taxon>
        <taxon>Pseudomonadati</taxon>
        <taxon>Bacteroidota</taxon>
        <taxon>Chitinophagia</taxon>
        <taxon>Chitinophagales</taxon>
        <taxon>Chitinophagaceae</taxon>
        <taxon>Chitinophaga</taxon>
    </lineage>
</organism>
<evidence type="ECO:0000256" key="1">
    <source>
        <dbReference type="SAM" id="MobiDB-lite"/>
    </source>
</evidence>
<dbReference type="OrthoDB" id="676278at2"/>
<dbReference type="AlphaFoldDB" id="A0A6N8JD39"/>
<accession>A0A6N8JD39</accession>
<dbReference type="RefSeq" id="WP_157301047.1">
    <property type="nucleotide sequence ID" value="NZ_BAAAZB010000002.1"/>
</dbReference>
<feature type="compositionally biased region" description="Polar residues" evidence="1">
    <location>
        <begin position="16"/>
        <end position="25"/>
    </location>
</feature>
<reference evidence="2 3" key="1">
    <citation type="submission" date="2019-12" db="EMBL/GenBank/DDBJ databases">
        <title>The draft genomic sequence of strain Chitinophaga oryziterrae JCM 16595.</title>
        <authorList>
            <person name="Zhang X."/>
        </authorList>
    </citation>
    <scope>NUCLEOTIDE SEQUENCE [LARGE SCALE GENOMIC DNA]</scope>
    <source>
        <strain evidence="2 3">JCM 16595</strain>
    </source>
</reference>
<protein>
    <submittedName>
        <fullName evidence="2">Uncharacterized protein</fullName>
    </submittedName>
</protein>
<keyword evidence="3" id="KW-1185">Reference proteome</keyword>
<sequence>MSQGFKLKFDQMREGNPTNRETGNPVSGEGSDSPDESYSGYSNVRNVCFAWPEGRKLFLNYAYLVSCDFTPDENTIALTWTTHTVTLKGFSLHILFDELMLHLPRQIVCTDPRYNANAEKGKPIVNEIHITANA</sequence>
<name>A0A6N8JD39_9BACT</name>
<evidence type="ECO:0000313" key="2">
    <source>
        <dbReference type="EMBL" id="MVT42411.1"/>
    </source>
</evidence>
<proteinExistence type="predicted"/>
<comment type="caution">
    <text evidence="2">The sequence shown here is derived from an EMBL/GenBank/DDBJ whole genome shotgun (WGS) entry which is preliminary data.</text>
</comment>
<feature type="region of interest" description="Disordered" evidence="1">
    <location>
        <begin position="1"/>
        <end position="39"/>
    </location>
</feature>
<gene>
    <name evidence="2" type="ORF">GO495_17595</name>
</gene>
<dbReference type="EMBL" id="WRXO01000005">
    <property type="protein sequence ID" value="MVT42411.1"/>
    <property type="molecule type" value="Genomic_DNA"/>
</dbReference>